<proteinExistence type="inferred from homology"/>
<dbReference type="InterPro" id="IPR003000">
    <property type="entry name" value="Sirtuin"/>
</dbReference>
<evidence type="ECO:0000256" key="3">
    <source>
        <dbReference type="ARBA" id="ARBA00022723"/>
    </source>
</evidence>
<evidence type="ECO:0000256" key="6">
    <source>
        <dbReference type="ARBA" id="ARBA00038170"/>
    </source>
</evidence>
<keyword evidence="5" id="KW-0520">NAD</keyword>
<dbReference type="EC" id="2.3.1.286" evidence="1"/>
<keyword evidence="4 7" id="KW-0862">Zinc</keyword>
<evidence type="ECO:0000259" key="9">
    <source>
        <dbReference type="PROSITE" id="PS50305"/>
    </source>
</evidence>
<dbReference type="GO" id="GO:0003714">
    <property type="term" value="F:transcription corepressor activity"/>
    <property type="evidence" value="ECO:0007669"/>
    <property type="project" value="TreeGrafter"/>
</dbReference>
<evidence type="ECO:0000256" key="8">
    <source>
        <dbReference type="SAM" id="MobiDB-lite"/>
    </source>
</evidence>
<reference evidence="11 12" key="1">
    <citation type="submission" date="2025-04" db="UniProtKB">
        <authorList>
            <consortium name="RefSeq"/>
        </authorList>
    </citation>
    <scope>IDENTIFICATION</scope>
    <source>
        <tissue evidence="11 12">Whole organism</tissue>
    </source>
</reference>
<dbReference type="InterPro" id="IPR050134">
    <property type="entry name" value="NAD-dep_sirtuin_deacylases"/>
</dbReference>
<feature type="compositionally biased region" description="Basic and acidic residues" evidence="8">
    <location>
        <begin position="342"/>
        <end position="364"/>
    </location>
</feature>
<sequence length="402" mass="44718">MSCNYADGLSPYHDKGKLGLEEKFDKKDDVIAKVRKLASWISESKHVVVHTGAGISTSAGIPDFRGPKGVWTLEAKGEKPNINVSFNDAVPTKTHMALVALVKAGKVHFVVSQNIDGLHLRSGLPRSNLAELHGNMFIEQCNQCDSQFIRQAATTSVGQKCLGTNCPSVRLNGRPCRGKMHDTILDWEHNLPEKDLALSDFHSCVADLSICLGTTLQIVPSGNLPLHTKKHGDCGRVVICNLQPTKHDKKADLIIRTYVDEVMEGVCNQLGISLLDFSSSLDPTKQNGNPISWTIPTSEVKRMRKVYETVCCKGAKKGRQEKKKSPCQKILKFRKNNLLQKSEEMDPSEVKIEDSSEEKMEVKPDTNQAPFKNLEKSEKPEEESEQPPHKIIKVEFKDEVNN</sequence>
<dbReference type="InterPro" id="IPR029035">
    <property type="entry name" value="DHS-like_NAD/FAD-binding_dom"/>
</dbReference>
<evidence type="ECO:0000256" key="1">
    <source>
        <dbReference type="ARBA" id="ARBA00012928"/>
    </source>
</evidence>
<feature type="binding site" evidence="7">
    <location>
        <position position="176"/>
    </location>
    <ligand>
        <name>Zn(2+)</name>
        <dbReference type="ChEBI" id="CHEBI:29105"/>
    </ligand>
</feature>
<gene>
    <name evidence="11 12 13 14" type="primary">LOC113214547</name>
</gene>
<dbReference type="GO" id="GO:0070403">
    <property type="term" value="F:NAD+ binding"/>
    <property type="evidence" value="ECO:0007669"/>
    <property type="project" value="InterPro"/>
</dbReference>
<dbReference type="RefSeq" id="XP_026289724.1">
    <property type="nucleotide sequence ID" value="XM_026433939.2"/>
</dbReference>
<evidence type="ECO:0000313" key="10">
    <source>
        <dbReference type="Proteomes" id="UP000504606"/>
    </source>
</evidence>
<dbReference type="InterPro" id="IPR026590">
    <property type="entry name" value="Ssirtuin_cat_dom"/>
</dbReference>
<keyword evidence="3 7" id="KW-0479">Metal-binding</keyword>
<dbReference type="PANTHER" id="PTHR11085:SF12">
    <property type="entry name" value="NAD-DEPENDENT PROTEIN DEACYLASE SIRTUIN-6"/>
    <property type="match status" value="1"/>
</dbReference>
<dbReference type="RefSeq" id="XP_026289722.1">
    <property type="nucleotide sequence ID" value="XM_026433937.1"/>
</dbReference>
<evidence type="ECO:0000256" key="5">
    <source>
        <dbReference type="ARBA" id="ARBA00023027"/>
    </source>
</evidence>
<evidence type="ECO:0000313" key="12">
    <source>
        <dbReference type="RefSeq" id="XP_026289722.1"/>
    </source>
</evidence>
<feature type="compositionally biased region" description="Basic and acidic residues" evidence="8">
    <location>
        <begin position="386"/>
        <end position="402"/>
    </location>
</feature>
<dbReference type="GO" id="GO:0005634">
    <property type="term" value="C:nucleus"/>
    <property type="evidence" value="ECO:0007669"/>
    <property type="project" value="TreeGrafter"/>
</dbReference>
<protein>
    <recommendedName>
        <fullName evidence="1">protein acetyllysine N-acetyltransferase</fullName>
        <ecNumber evidence="1">2.3.1.286</ecNumber>
    </recommendedName>
</protein>
<feature type="domain" description="Deacetylase sirtuin-type" evidence="9">
    <location>
        <begin position="27"/>
        <end position="273"/>
    </location>
</feature>
<dbReference type="RefSeq" id="XP_026289721.1">
    <property type="nucleotide sequence ID" value="XM_026433936.2"/>
</dbReference>
<dbReference type="Gene3D" id="2.20.28.200">
    <property type="match status" value="1"/>
</dbReference>
<evidence type="ECO:0000313" key="11">
    <source>
        <dbReference type="RefSeq" id="XP_026289721.1"/>
    </source>
</evidence>
<dbReference type="Gene3D" id="3.40.50.1220">
    <property type="entry name" value="TPP-binding domain"/>
    <property type="match status" value="1"/>
</dbReference>
<feature type="binding site" evidence="7">
    <location>
        <position position="166"/>
    </location>
    <ligand>
        <name>Zn(2+)</name>
        <dbReference type="ChEBI" id="CHEBI:29105"/>
    </ligand>
</feature>
<feature type="binding site" evidence="7">
    <location>
        <position position="144"/>
    </location>
    <ligand>
        <name>Zn(2+)</name>
        <dbReference type="ChEBI" id="CHEBI:29105"/>
    </ligand>
</feature>
<dbReference type="PANTHER" id="PTHR11085">
    <property type="entry name" value="NAD-DEPENDENT PROTEIN DEACYLASE SIRTUIN-5, MITOCHONDRIAL-RELATED"/>
    <property type="match status" value="1"/>
</dbReference>
<keyword evidence="10" id="KW-1185">Reference proteome</keyword>
<feature type="region of interest" description="Disordered" evidence="8">
    <location>
        <begin position="342"/>
        <end position="402"/>
    </location>
</feature>
<dbReference type="FunFam" id="3.40.50.1220:FF:000038">
    <property type="entry name" value="NAD-dependent protein deacetylase sirtuin-6 isoform X2"/>
    <property type="match status" value="1"/>
</dbReference>
<dbReference type="GO" id="GO:0046969">
    <property type="term" value="F:histone H3K9 deacetylase activity, NAD-dependent"/>
    <property type="evidence" value="ECO:0007669"/>
    <property type="project" value="TreeGrafter"/>
</dbReference>
<keyword evidence="2" id="KW-0808">Transferase</keyword>
<dbReference type="RefSeq" id="XP_026289723.1">
    <property type="nucleotide sequence ID" value="XM_026433938.2"/>
</dbReference>
<evidence type="ECO:0000313" key="14">
    <source>
        <dbReference type="RefSeq" id="XP_026289724.1"/>
    </source>
</evidence>
<dbReference type="KEGG" id="foc:113214547"/>
<accession>A0A6J1T7Z9</accession>
<dbReference type="OrthoDB" id="2919105at2759"/>
<dbReference type="GO" id="GO:0046872">
    <property type="term" value="F:metal ion binding"/>
    <property type="evidence" value="ECO:0007669"/>
    <property type="project" value="UniProtKB-KW"/>
</dbReference>
<dbReference type="GO" id="GO:0000122">
    <property type="term" value="P:negative regulation of transcription by RNA polymerase II"/>
    <property type="evidence" value="ECO:0007669"/>
    <property type="project" value="TreeGrafter"/>
</dbReference>
<comment type="similarity">
    <text evidence="6">Belongs to the sirtuin family. Class IV subfamily.</text>
</comment>
<dbReference type="Proteomes" id="UP000504606">
    <property type="component" value="Unplaced"/>
</dbReference>
<dbReference type="CTD" id="51548"/>
<dbReference type="PROSITE" id="PS50305">
    <property type="entry name" value="SIRTUIN"/>
    <property type="match status" value="1"/>
</dbReference>
<dbReference type="Pfam" id="PF02146">
    <property type="entry name" value="SIR2"/>
    <property type="match status" value="1"/>
</dbReference>
<feature type="binding site" evidence="7">
    <location>
        <position position="141"/>
    </location>
    <ligand>
        <name>Zn(2+)</name>
        <dbReference type="ChEBI" id="CHEBI:29105"/>
    </ligand>
</feature>
<evidence type="ECO:0000313" key="13">
    <source>
        <dbReference type="RefSeq" id="XP_026289723.1"/>
    </source>
</evidence>
<evidence type="ECO:0000256" key="2">
    <source>
        <dbReference type="ARBA" id="ARBA00022679"/>
    </source>
</evidence>
<dbReference type="GeneID" id="113214547"/>
<feature type="active site" description="Proton acceptor" evidence="7">
    <location>
        <position position="133"/>
    </location>
</feature>
<dbReference type="SUPFAM" id="SSF52467">
    <property type="entry name" value="DHS-like NAD/FAD-binding domain"/>
    <property type="match status" value="1"/>
</dbReference>
<dbReference type="AlphaFoldDB" id="A0A6J1T7Z9"/>
<evidence type="ECO:0000256" key="4">
    <source>
        <dbReference type="ARBA" id="ARBA00022833"/>
    </source>
</evidence>
<organism evidence="10 14">
    <name type="scientific">Frankliniella occidentalis</name>
    <name type="common">Western flower thrips</name>
    <name type="synonym">Euthrips occidentalis</name>
    <dbReference type="NCBI Taxonomy" id="133901"/>
    <lineage>
        <taxon>Eukaryota</taxon>
        <taxon>Metazoa</taxon>
        <taxon>Ecdysozoa</taxon>
        <taxon>Arthropoda</taxon>
        <taxon>Hexapoda</taxon>
        <taxon>Insecta</taxon>
        <taxon>Pterygota</taxon>
        <taxon>Neoptera</taxon>
        <taxon>Paraneoptera</taxon>
        <taxon>Thysanoptera</taxon>
        <taxon>Terebrantia</taxon>
        <taxon>Thripoidea</taxon>
        <taxon>Thripidae</taxon>
        <taxon>Frankliniella</taxon>
    </lineage>
</organism>
<evidence type="ECO:0000256" key="7">
    <source>
        <dbReference type="PROSITE-ProRule" id="PRU00236"/>
    </source>
</evidence>
<name>A0A6J1T7Z9_FRAOC</name>